<proteinExistence type="predicted"/>
<dbReference type="InterPro" id="IPR001810">
    <property type="entry name" value="F-box_dom"/>
</dbReference>
<dbReference type="STRING" id="933084.A0A067Q651"/>
<dbReference type="Proteomes" id="UP000027265">
    <property type="component" value="Unassembled WGS sequence"/>
</dbReference>
<dbReference type="OrthoDB" id="10683369at2759"/>
<feature type="compositionally biased region" description="Polar residues" evidence="1">
    <location>
        <begin position="471"/>
        <end position="482"/>
    </location>
</feature>
<evidence type="ECO:0000256" key="1">
    <source>
        <dbReference type="SAM" id="MobiDB-lite"/>
    </source>
</evidence>
<keyword evidence="4" id="KW-1185">Reference proteome</keyword>
<dbReference type="CDD" id="cd09917">
    <property type="entry name" value="F-box_SF"/>
    <property type="match status" value="1"/>
</dbReference>
<evidence type="ECO:0000259" key="2">
    <source>
        <dbReference type="Pfam" id="PF00646"/>
    </source>
</evidence>
<protein>
    <recommendedName>
        <fullName evidence="2">F-box domain-containing protein</fullName>
    </recommendedName>
</protein>
<dbReference type="AlphaFoldDB" id="A0A067Q651"/>
<feature type="domain" description="F-box" evidence="2">
    <location>
        <begin position="3"/>
        <end position="36"/>
    </location>
</feature>
<organism evidence="3 4">
    <name type="scientific">Jaapia argillacea MUCL 33604</name>
    <dbReference type="NCBI Taxonomy" id="933084"/>
    <lineage>
        <taxon>Eukaryota</taxon>
        <taxon>Fungi</taxon>
        <taxon>Dikarya</taxon>
        <taxon>Basidiomycota</taxon>
        <taxon>Agaricomycotina</taxon>
        <taxon>Agaricomycetes</taxon>
        <taxon>Agaricomycetidae</taxon>
        <taxon>Jaapiales</taxon>
        <taxon>Jaapiaceae</taxon>
        <taxon>Jaapia</taxon>
    </lineage>
</organism>
<dbReference type="InterPro" id="IPR036047">
    <property type="entry name" value="F-box-like_dom_sf"/>
</dbReference>
<dbReference type="EMBL" id="KL197716">
    <property type="protein sequence ID" value="KDQ58942.1"/>
    <property type="molecule type" value="Genomic_DNA"/>
</dbReference>
<name>A0A067Q651_9AGAM</name>
<dbReference type="InParanoid" id="A0A067Q651"/>
<feature type="region of interest" description="Disordered" evidence="1">
    <location>
        <begin position="463"/>
        <end position="482"/>
    </location>
</feature>
<sequence length="482" mass="54301">MSLLDLSYDVLLHILLRLDDRSLSVIVLVCHQLYHLGMPRLMRHVSITSIRRLIQFCTFMDSELSSQWLPHIRSLTASFIPYLAEHQQHSRPWAARVAILVRTSLKLETFASDCIEELLSLEPTIGDALTECRWLARIYLLGAGNRAIETLSRMTSPICKVHLAAIQSLSGADIFSALTPFHSTLEYIHIADFTLLSSDSHPRARFPMVRNISMFFCTSSVDTLLKLFPEARSVWLYSCRMSSSASNWEIPCWGSLESLELHGTDLSDVILTCPIDNVILSPLDGLGLLTGQSDTIPFLKLIKAASPSNLEIRVTTAFIGELLAYDLGCLIPQRECLVLRIIDMDSQNADYIMACLETLITSFKSASTLFYFQFSLSGIPASPRLFPHKKLEARIQTLANILPTLLAVFLNDDESEEFWHIRRDAEGQAQMRHLPGKMCLANYSFWHQASTSFREYLSSLSVEPEGRDTDSPLNLTQPQESI</sequence>
<evidence type="ECO:0000313" key="3">
    <source>
        <dbReference type="EMBL" id="KDQ58942.1"/>
    </source>
</evidence>
<dbReference type="SUPFAM" id="SSF81383">
    <property type="entry name" value="F-box domain"/>
    <property type="match status" value="1"/>
</dbReference>
<dbReference type="Pfam" id="PF00646">
    <property type="entry name" value="F-box"/>
    <property type="match status" value="1"/>
</dbReference>
<evidence type="ECO:0000313" key="4">
    <source>
        <dbReference type="Proteomes" id="UP000027265"/>
    </source>
</evidence>
<reference evidence="4" key="1">
    <citation type="journal article" date="2014" name="Proc. Natl. Acad. Sci. U.S.A.">
        <title>Extensive sampling of basidiomycete genomes demonstrates inadequacy of the white-rot/brown-rot paradigm for wood decay fungi.</title>
        <authorList>
            <person name="Riley R."/>
            <person name="Salamov A.A."/>
            <person name="Brown D.W."/>
            <person name="Nagy L.G."/>
            <person name="Floudas D."/>
            <person name="Held B.W."/>
            <person name="Levasseur A."/>
            <person name="Lombard V."/>
            <person name="Morin E."/>
            <person name="Otillar R."/>
            <person name="Lindquist E.A."/>
            <person name="Sun H."/>
            <person name="LaButti K.M."/>
            <person name="Schmutz J."/>
            <person name="Jabbour D."/>
            <person name="Luo H."/>
            <person name="Baker S.E."/>
            <person name="Pisabarro A.G."/>
            <person name="Walton J.D."/>
            <person name="Blanchette R.A."/>
            <person name="Henrissat B."/>
            <person name="Martin F."/>
            <person name="Cullen D."/>
            <person name="Hibbett D.S."/>
            <person name="Grigoriev I.V."/>
        </authorList>
    </citation>
    <scope>NUCLEOTIDE SEQUENCE [LARGE SCALE GENOMIC DNA]</scope>
    <source>
        <strain evidence="4">MUCL 33604</strain>
    </source>
</reference>
<gene>
    <name evidence="3" type="ORF">JAAARDRAFT_205945</name>
</gene>
<accession>A0A067Q651</accession>
<dbReference type="HOGENOM" id="CLU_590601_0_0_1"/>